<dbReference type="Proteomes" id="UP000494206">
    <property type="component" value="Unassembled WGS sequence"/>
</dbReference>
<dbReference type="Pfam" id="PF10318">
    <property type="entry name" value="7TM_GPCR_Srh"/>
    <property type="match status" value="1"/>
</dbReference>
<reference evidence="2 3" key="1">
    <citation type="submission" date="2020-04" db="EMBL/GenBank/DDBJ databases">
        <authorList>
            <person name="Laetsch R D."/>
            <person name="Stevens L."/>
            <person name="Kumar S."/>
            <person name="Blaxter L. M."/>
        </authorList>
    </citation>
    <scope>NUCLEOTIDE SEQUENCE [LARGE SCALE GENOMIC DNA]</scope>
</reference>
<evidence type="ECO:0000313" key="2">
    <source>
        <dbReference type="EMBL" id="CAB3405028.1"/>
    </source>
</evidence>
<dbReference type="EMBL" id="CADEPM010000004">
    <property type="protein sequence ID" value="CAB3405028.1"/>
    <property type="molecule type" value="Genomic_DNA"/>
</dbReference>
<feature type="transmembrane region" description="Helical" evidence="1">
    <location>
        <begin position="267"/>
        <end position="291"/>
    </location>
</feature>
<feature type="transmembrane region" description="Helical" evidence="1">
    <location>
        <begin position="303"/>
        <end position="325"/>
    </location>
</feature>
<keyword evidence="1" id="KW-1133">Transmembrane helix</keyword>
<sequence>MNFCDALVPFRTEDFFDGFYDAYKFDRSRSTFLIYKYVSRTISAISLIVLIFTCHVIVTAKTKVLSSYRNLLICQIWCAFLSGICLSISSIHSIYPFRILITDRISAIDHLPFISMYCCVATSAFLGVFSLDAIIFNFIKSSRLMVGRHNQEEKLFYFRLAYYICAVLFAIIHTIIIFCGAIPDNESIKLASIKYDPRLIEFYAHNHFDVVIITVGWKIIKFELLMTIALITVVFLLFLSTTAYYIKKYSSMTSQLVQTQQKLILRLEIIYALMFYCFLSPIILTAWSIFFYPLEYLKTFPTYFLALLPINMSSFFNCIAQLWIVKPYRVLAVQLLTGKSEKFTNRRTRIDRCETLNTDYVCL</sequence>
<name>A0A8S1EWC3_9PELO</name>
<gene>
    <name evidence="2" type="ORF">CBOVIS_LOCUS7279</name>
</gene>
<feature type="transmembrane region" description="Helical" evidence="1">
    <location>
        <begin position="224"/>
        <end position="246"/>
    </location>
</feature>
<keyword evidence="1" id="KW-0472">Membrane</keyword>
<keyword evidence="1" id="KW-0812">Transmembrane</keyword>
<evidence type="ECO:0000313" key="3">
    <source>
        <dbReference type="Proteomes" id="UP000494206"/>
    </source>
</evidence>
<dbReference type="InterPro" id="IPR019422">
    <property type="entry name" value="7TM_GPCR_serpentine_rcpt_Srh"/>
</dbReference>
<organism evidence="2 3">
    <name type="scientific">Caenorhabditis bovis</name>
    <dbReference type="NCBI Taxonomy" id="2654633"/>
    <lineage>
        <taxon>Eukaryota</taxon>
        <taxon>Metazoa</taxon>
        <taxon>Ecdysozoa</taxon>
        <taxon>Nematoda</taxon>
        <taxon>Chromadorea</taxon>
        <taxon>Rhabditida</taxon>
        <taxon>Rhabditina</taxon>
        <taxon>Rhabditomorpha</taxon>
        <taxon>Rhabditoidea</taxon>
        <taxon>Rhabditidae</taxon>
        <taxon>Peloderinae</taxon>
        <taxon>Caenorhabditis</taxon>
    </lineage>
</organism>
<feature type="transmembrane region" description="Helical" evidence="1">
    <location>
        <begin position="37"/>
        <end position="58"/>
    </location>
</feature>
<feature type="transmembrane region" description="Helical" evidence="1">
    <location>
        <begin position="70"/>
        <end position="94"/>
    </location>
</feature>
<evidence type="ECO:0000256" key="1">
    <source>
        <dbReference type="SAM" id="Phobius"/>
    </source>
</evidence>
<keyword evidence="3" id="KW-1185">Reference proteome</keyword>
<accession>A0A8S1EWC3</accession>
<dbReference type="AlphaFoldDB" id="A0A8S1EWC3"/>
<feature type="transmembrane region" description="Helical" evidence="1">
    <location>
        <begin position="160"/>
        <end position="183"/>
    </location>
</feature>
<feature type="transmembrane region" description="Helical" evidence="1">
    <location>
        <begin position="114"/>
        <end position="139"/>
    </location>
</feature>
<comment type="caution">
    <text evidence="2">The sequence shown here is derived from an EMBL/GenBank/DDBJ whole genome shotgun (WGS) entry which is preliminary data.</text>
</comment>
<proteinExistence type="predicted"/>
<protein>
    <submittedName>
        <fullName evidence="2">Uncharacterized protein</fullName>
    </submittedName>
</protein>